<dbReference type="GeneTree" id="ENSGT00800000125268"/>
<organism evidence="3 4">
    <name type="scientific">Electrophorus electricus</name>
    <name type="common">Electric eel</name>
    <name type="synonym">Gymnotus electricus</name>
    <dbReference type="NCBI Taxonomy" id="8005"/>
    <lineage>
        <taxon>Eukaryota</taxon>
        <taxon>Metazoa</taxon>
        <taxon>Chordata</taxon>
        <taxon>Craniata</taxon>
        <taxon>Vertebrata</taxon>
        <taxon>Euteleostomi</taxon>
        <taxon>Actinopterygii</taxon>
        <taxon>Neopterygii</taxon>
        <taxon>Teleostei</taxon>
        <taxon>Ostariophysi</taxon>
        <taxon>Gymnotiformes</taxon>
        <taxon>Gymnotoidei</taxon>
        <taxon>Gymnotidae</taxon>
        <taxon>Electrophorus</taxon>
    </lineage>
</organism>
<reference evidence="3" key="3">
    <citation type="submission" date="2025-09" db="UniProtKB">
        <authorList>
            <consortium name="Ensembl"/>
        </authorList>
    </citation>
    <scope>IDENTIFICATION</scope>
</reference>
<feature type="region of interest" description="Disordered" evidence="1">
    <location>
        <begin position="306"/>
        <end position="328"/>
    </location>
</feature>
<feature type="compositionally biased region" description="Basic and acidic residues" evidence="1">
    <location>
        <begin position="395"/>
        <end position="404"/>
    </location>
</feature>
<gene>
    <name evidence="3" type="primary">NUP62</name>
</gene>
<protein>
    <recommendedName>
        <fullName evidence="5">Leukosialin</fullName>
    </recommendedName>
</protein>
<evidence type="ECO:0000256" key="2">
    <source>
        <dbReference type="SAM" id="Phobius"/>
    </source>
</evidence>
<feature type="compositionally biased region" description="Polar residues" evidence="1">
    <location>
        <begin position="197"/>
        <end position="215"/>
    </location>
</feature>
<feature type="compositionally biased region" description="Low complexity" evidence="1">
    <location>
        <begin position="144"/>
        <end position="165"/>
    </location>
</feature>
<evidence type="ECO:0008006" key="5">
    <source>
        <dbReference type="Google" id="ProtNLM"/>
    </source>
</evidence>
<feature type="region of interest" description="Disordered" evidence="1">
    <location>
        <begin position="346"/>
        <end position="415"/>
    </location>
</feature>
<keyword evidence="2" id="KW-1133">Transmembrane helix</keyword>
<evidence type="ECO:0000313" key="3">
    <source>
        <dbReference type="Ensembl" id="ENSEEEP00000057154.1"/>
    </source>
</evidence>
<feature type="region of interest" description="Disordered" evidence="1">
    <location>
        <begin position="117"/>
        <end position="165"/>
    </location>
</feature>
<feature type="transmembrane region" description="Helical" evidence="2">
    <location>
        <begin position="244"/>
        <end position="268"/>
    </location>
</feature>
<dbReference type="Ensembl" id="ENSEEET00000064040.1">
    <property type="protein sequence ID" value="ENSEEEP00000057154.1"/>
    <property type="gene ID" value="ENSEEEG00000024804.1"/>
</dbReference>
<feature type="compositionally biased region" description="Basic and acidic residues" evidence="1">
    <location>
        <begin position="349"/>
        <end position="358"/>
    </location>
</feature>
<keyword evidence="2" id="KW-0812">Transmembrane</keyword>
<accession>A0AAY5EKN3</accession>
<evidence type="ECO:0000256" key="1">
    <source>
        <dbReference type="SAM" id="MobiDB-lite"/>
    </source>
</evidence>
<dbReference type="AlphaFoldDB" id="A0AAY5EKN3"/>
<reference evidence="3 4" key="1">
    <citation type="submission" date="2020-05" db="EMBL/GenBank/DDBJ databases">
        <title>Electrophorus electricus (electric eel) genome, fEleEle1, primary haplotype.</title>
        <authorList>
            <person name="Myers G."/>
            <person name="Meyer A."/>
            <person name="Fedrigo O."/>
            <person name="Formenti G."/>
            <person name="Rhie A."/>
            <person name="Tracey A."/>
            <person name="Sims Y."/>
            <person name="Jarvis E.D."/>
        </authorList>
    </citation>
    <scope>NUCLEOTIDE SEQUENCE [LARGE SCALE GENOMIC DNA]</scope>
</reference>
<feature type="compositionally biased region" description="Polar residues" evidence="1">
    <location>
        <begin position="128"/>
        <end position="140"/>
    </location>
</feature>
<evidence type="ECO:0000313" key="4">
    <source>
        <dbReference type="Proteomes" id="UP000314983"/>
    </source>
</evidence>
<name>A0AAY5EKN3_ELEEL</name>
<feature type="compositionally biased region" description="Basic and acidic residues" evidence="1">
    <location>
        <begin position="367"/>
        <end position="386"/>
    </location>
</feature>
<reference evidence="3" key="2">
    <citation type="submission" date="2025-08" db="UniProtKB">
        <authorList>
            <consortium name="Ensembl"/>
        </authorList>
    </citation>
    <scope>IDENTIFICATION</scope>
</reference>
<keyword evidence="4" id="KW-1185">Reference proteome</keyword>
<feature type="region of interest" description="Disordered" evidence="1">
    <location>
        <begin position="181"/>
        <end position="215"/>
    </location>
</feature>
<sequence length="415" mass="43127">MPSSRGLLISQSVGVMTISAGRDVELLSSGESTSTKESTLTSAVNRITVTGLLGTSTSGLGSAKPMPEDSTMTTEAISMTTSAAETTLMLTGAPTYAVVTSQTSTAVVTEAGTNAKTSKMTHELADSKLTTSPQQENNGGVTDALSSTAESLRSSSKPPTPALTTATTTALTTAAMKPSEAVSTPLLPIGKTAPGVKTTSETTQKRTGTLQAPTHASETTFAAIDTIPGLNVQSDKKDKDAGSGWLIVAVGAAVVSVLVVAAFCIVFIKHRKKISRRSGRMNVWGRSQKRKGAYDDAWAGPAKLEGRENAECDGPEAGPGQGAEKNAEDTDGMLSTFLASGENGVGCDGSKEARKWEEQEPLLYIDEGVKQEEKEQEGAEKAKQEGPEEQGGRLGDTEARKSELNGETFCLTTAV</sequence>
<proteinExistence type="predicted"/>
<keyword evidence="2" id="KW-0472">Membrane</keyword>
<dbReference type="Proteomes" id="UP000314983">
    <property type="component" value="Chromosome 1"/>
</dbReference>